<dbReference type="AlphaFoldDB" id="A0A829WSA0"/>
<accession>A0A829WSA0</accession>
<dbReference type="RefSeq" id="WP_172492032.1">
    <property type="nucleotide sequence ID" value="NZ_BARJ01000002.1"/>
</dbReference>
<dbReference type="EMBL" id="BARJ01000002">
    <property type="protein sequence ID" value="GEM16043.1"/>
    <property type="molecule type" value="Genomic_DNA"/>
</dbReference>
<evidence type="ECO:0000313" key="1">
    <source>
        <dbReference type="EMBL" id="GEM16043.1"/>
    </source>
</evidence>
<name>A0A829WSA0_GLUOY</name>
<gene>
    <name evidence="1" type="ORF">NBRC3293_0540</name>
</gene>
<evidence type="ECO:0000313" key="2">
    <source>
        <dbReference type="Proteomes" id="UP000484858"/>
    </source>
</evidence>
<dbReference type="Proteomes" id="UP000484858">
    <property type="component" value="Unassembled WGS sequence"/>
</dbReference>
<comment type="caution">
    <text evidence="1">The sequence shown here is derived from an EMBL/GenBank/DDBJ whole genome shotgun (WGS) entry which is preliminary data.</text>
</comment>
<proteinExistence type="predicted"/>
<reference evidence="1 2" key="1">
    <citation type="submission" date="2013-04" db="EMBL/GenBank/DDBJ databases">
        <title>Gluconobacter oxydans NBRC 3293 whole genome sequence.</title>
        <authorList>
            <person name="Matsutani M."/>
            <person name="Yakushi T."/>
            <person name="Matsushita K."/>
        </authorList>
    </citation>
    <scope>NUCLEOTIDE SEQUENCE [LARGE SCALE GENOMIC DNA]</scope>
    <source>
        <strain evidence="1 2">NBRC 3293</strain>
    </source>
</reference>
<protein>
    <submittedName>
        <fullName evidence="1">Uncharacterized protein</fullName>
    </submittedName>
</protein>
<organism evidence="1 2">
    <name type="scientific">Gluconobacter oxydans NBRC 3293</name>
    <dbReference type="NCBI Taxonomy" id="1315969"/>
    <lineage>
        <taxon>Bacteria</taxon>
        <taxon>Pseudomonadati</taxon>
        <taxon>Pseudomonadota</taxon>
        <taxon>Alphaproteobacteria</taxon>
        <taxon>Acetobacterales</taxon>
        <taxon>Acetobacteraceae</taxon>
        <taxon>Gluconobacter</taxon>
    </lineage>
</organism>
<sequence>MASPRSVARNIRLFRDQALSPAAQSARLAAVAVKVRDEAVSSGDAPPHWVTIVDGRQGAPETSVQPDGFILYKFNVMGLAAQAALQLCKERSPVRSGRYRDSWMVVVDGRPWTEDVADIPEGVSVMIVNPQPYARKIDTGAMKNMSVPPGIVDAVRKLVQRKFPTVNAARAFVTIPSGLMENAPYVLRRSAGRSKSRAAGTSMTYPAMILTKRI</sequence>